<keyword evidence="13" id="KW-1185">Reference proteome</keyword>
<feature type="DNA-binding region" description="HMG box" evidence="8">
    <location>
        <begin position="141"/>
        <end position="210"/>
    </location>
</feature>
<dbReference type="InterPro" id="IPR036910">
    <property type="entry name" value="HMG_box_dom_sf"/>
</dbReference>
<evidence type="ECO:0000256" key="4">
    <source>
        <dbReference type="ARBA" id="ARBA00022771"/>
    </source>
</evidence>
<dbReference type="PANTHER" id="PTHR16515">
    <property type="entry name" value="PR DOMAIN ZINC FINGER PROTEIN"/>
    <property type="match status" value="1"/>
</dbReference>
<reference evidence="12" key="1">
    <citation type="submission" date="2010-02" db="EMBL/GenBank/DDBJ databases">
        <title>Sequencing and annotation of the Blastocystis hominis genome.</title>
        <authorList>
            <person name="Wincker P."/>
        </authorList>
    </citation>
    <scope>NUCLEOTIDE SEQUENCE</scope>
    <source>
        <strain evidence="12">Singapore isolate B</strain>
    </source>
</reference>
<feature type="domain" description="C2H2-type" evidence="11">
    <location>
        <begin position="341"/>
        <end position="370"/>
    </location>
</feature>
<dbReference type="PANTHER" id="PTHR16515:SF49">
    <property type="entry name" value="GASTRULA ZINC FINGER PROTEIN XLCGF49.1-LIKE-RELATED"/>
    <property type="match status" value="1"/>
</dbReference>
<dbReference type="InParanoid" id="D8M648"/>
<evidence type="ECO:0000256" key="6">
    <source>
        <dbReference type="ARBA" id="ARBA00023242"/>
    </source>
</evidence>
<gene>
    <name evidence="12" type="ORF">GSBLH_T00003583001</name>
</gene>
<evidence type="ECO:0000256" key="5">
    <source>
        <dbReference type="ARBA" id="ARBA00022833"/>
    </source>
</evidence>
<dbReference type="InterPro" id="IPR013087">
    <property type="entry name" value="Znf_C2H2_type"/>
</dbReference>
<dbReference type="InterPro" id="IPR009071">
    <property type="entry name" value="HMG_box_dom"/>
</dbReference>
<proteinExistence type="predicted"/>
<keyword evidence="2" id="KW-0479">Metal-binding</keyword>
<dbReference type="Gene3D" id="1.10.30.10">
    <property type="entry name" value="High mobility group box domain"/>
    <property type="match status" value="1"/>
</dbReference>
<dbReference type="Gene3D" id="3.30.160.60">
    <property type="entry name" value="Classic Zinc Finger"/>
    <property type="match status" value="2"/>
</dbReference>
<accession>D8M648</accession>
<organism evidence="12">
    <name type="scientific">Blastocystis hominis</name>
    <dbReference type="NCBI Taxonomy" id="12968"/>
    <lineage>
        <taxon>Eukaryota</taxon>
        <taxon>Sar</taxon>
        <taxon>Stramenopiles</taxon>
        <taxon>Bigyra</taxon>
        <taxon>Opalozoa</taxon>
        <taxon>Opalinata</taxon>
        <taxon>Blastocystidae</taxon>
        <taxon>Blastocystis</taxon>
    </lineage>
</organism>
<dbReference type="SUPFAM" id="SSF57667">
    <property type="entry name" value="beta-beta-alpha zinc fingers"/>
    <property type="match status" value="1"/>
</dbReference>
<dbReference type="PROSITE" id="PS50157">
    <property type="entry name" value="ZINC_FINGER_C2H2_2"/>
    <property type="match status" value="2"/>
</dbReference>
<keyword evidence="3" id="KW-0677">Repeat</keyword>
<evidence type="ECO:0000259" key="11">
    <source>
        <dbReference type="PROSITE" id="PS50157"/>
    </source>
</evidence>
<dbReference type="RefSeq" id="XP_012897805.1">
    <property type="nucleotide sequence ID" value="XM_013042351.1"/>
</dbReference>
<dbReference type="Pfam" id="PF09011">
    <property type="entry name" value="HMG_box_2"/>
    <property type="match status" value="1"/>
</dbReference>
<sequence>MNPTSVNAGSLIHQQMQGPPASTDSIVVIPEQGPYIMSQLAINGGIGASRSQVVNLPSQTGSISMLPYGEGNLQHPIQNDQPIQTTIMPYGYMADTNIYPQTDFSISFGNMDQISENMDYQQVGTEYSSVSTKQNINLKPPKRTLSAYACYSRKVFNSVRERLGANRKQCEIFREIADMWRRLPESEKVPFIEEAKVDRERKKTDEQSYNRARRYVEKALESSGAFGLAGARGLRSLQTICGERDTAQLARFLLEMNRHDLKGTIDLVQETIQVLSTENESLLYAKNESSVDAIDTSAADIYSCSPSAHKFQCPHCKKQFNWKSNLNVHLRTHDKSRQREYKCTVVGCKKAFYDNQHLKQHMQTHNRNRQVVPRLSFDSRRIVVPSWGATRSTPRAAD</sequence>
<dbReference type="SMART" id="SM00398">
    <property type="entry name" value="HMG"/>
    <property type="match status" value="1"/>
</dbReference>
<dbReference type="GeneID" id="24920673"/>
<dbReference type="InterPro" id="IPR036236">
    <property type="entry name" value="Znf_C2H2_sf"/>
</dbReference>
<evidence type="ECO:0000256" key="3">
    <source>
        <dbReference type="ARBA" id="ARBA00022737"/>
    </source>
</evidence>
<comment type="subcellular location">
    <subcellularLocation>
        <location evidence="1">Nucleus</location>
    </subcellularLocation>
</comment>
<feature type="domain" description="C2H2-type" evidence="11">
    <location>
        <begin position="311"/>
        <end position="338"/>
    </location>
</feature>
<dbReference type="InterPro" id="IPR050331">
    <property type="entry name" value="Zinc_finger"/>
</dbReference>
<evidence type="ECO:0000259" key="10">
    <source>
        <dbReference type="PROSITE" id="PS50118"/>
    </source>
</evidence>
<evidence type="ECO:0000313" key="12">
    <source>
        <dbReference type="EMBL" id="CBK23757.2"/>
    </source>
</evidence>
<evidence type="ECO:0000313" key="13">
    <source>
        <dbReference type="Proteomes" id="UP000008312"/>
    </source>
</evidence>
<dbReference type="GO" id="GO:0005634">
    <property type="term" value="C:nucleus"/>
    <property type="evidence" value="ECO:0007669"/>
    <property type="project" value="UniProtKB-SubCell"/>
</dbReference>
<dbReference type="AlphaFoldDB" id="D8M648"/>
<keyword evidence="4 7" id="KW-0863">Zinc-finger</keyword>
<evidence type="ECO:0000256" key="8">
    <source>
        <dbReference type="PROSITE-ProRule" id="PRU00267"/>
    </source>
</evidence>
<evidence type="ECO:0000256" key="7">
    <source>
        <dbReference type="PROSITE-ProRule" id="PRU00042"/>
    </source>
</evidence>
<dbReference type="Pfam" id="PF00096">
    <property type="entry name" value="zf-C2H2"/>
    <property type="match status" value="2"/>
</dbReference>
<feature type="domain" description="HMG box" evidence="10">
    <location>
        <begin position="141"/>
        <end position="210"/>
    </location>
</feature>
<keyword evidence="6 8" id="KW-0539">Nucleus</keyword>
<dbReference type="OrthoDB" id="8117402at2759"/>
<dbReference type="SMART" id="SM00355">
    <property type="entry name" value="ZnF_C2H2"/>
    <property type="match status" value="2"/>
</dbReference>
<dbReference type="SUPFAM" id="SSF47095">
    <property type="entry name" value="HMG-box"/>
    <property type="match status" value="1"/>
</dbReference>
<dbReference type="PROSITE" id="PS00028">
    <property type="entry name" value="ZINC_FINGER_C2H2_1"/>
    <property type="match status" value="2"/>
</dbReference>
<evidence type="ECO:0000256" key="9">
    <source>
        <dbReference type="SAM" id="MobiDB-lite"/>
    </source>
</evidence>
<dbReference type="PROSITE" id="PS50118">
    <property type="entry name" value="HMG_BOX_2"/>
    <property type="match status" value="1"/>
</dbReference>
<dbReference type="FunFam" id="3.30.160.60:FF:000110">
    <property type="entry name" value="Zinc finger protein-like"/>
    <property type="match status" value="1"/>
</dbReference>
<keyword evidence="5" id="KW-0862">Zinc</keyword>
<evidence type="ECO:0000256" key="2">
    <source>
        <dbReference type="ARBA" id="ARBA00022723"/>
    </source>
</evidence>
<dbReference type="EMBL" id="FN668661">
    <property type="protein sequence ID" value="CBK23757.2"/>
    <property type="molecule type" value="Genomic_DNA"/>
</dbReference>
<keyword evidence="8" id="KW-0238">DNA-binding</keyword>
<dbReference type="GO" id="GO:0003677">
    <property type="term" value="F:DNA binding"/>
    <property type="evidence" value="ECO:0007669"/>
    <property type="project" value="UniProtKB-UniRule"/>
</dbReference>
<name>D8M648_BLAHO</name>
<dbReference type="Proteomes" id="UP000008312">
    <property type="component" value="Unassembled WGS sequence"/>
</dbReference>
<protein>
    <submittedName>
        <fullName evidence="12">Uncharacterized protein</fullName>
    </submittedName>
</protein>
<feature type="region of interest" description="Disordered" evidence="9">
    <location>
        <begin position="1"/>
        <end position="20"/>
    </location>
</feature>
<dbReference type="GO" id="GO:0008270">
    <property type="term" value="F:zinc ion binding"/>
    <property type="evidence" value="ECO:0007669"/>
    <property type="project" value="UniProtKB-KW"/>
</dbReference>
<evidence type="ECO:0000256" key="1">
    <source>
        <dbReference type="ARBA" id="ARBA00004123"/>
    </source>
</evidence>
<dbReference type="GO" id="GO:0010468">
    <property type="term" value="P:regulation of gene expression"/>
    <property type="evidence" value="ECO:0007669"/>
    <property type="project" value="TreeGrafter"/>
</dbReference>